<evidence type="ECO:0000313" key="13">
    <source>
        <dbReference type="EMBL" id="RAI97852.1"/>
    </source>
</evidence>
<protein>
    <recommendedName>
        <fullName evidence="11">RecBCD enzyme subunit RecD</fullName>
        <ecNumber evidence="11">5.6.2.3</ecNumber>
    </recommendedName>
    <alternativeName>
        <fullName evidence="11">DNA 5'-3' helicase subunit RecD</fullName>
    </alternativeName>
    <alternativeName>
        <fullName evidence="11">Exonuclease V subunit RecD</fullName>
        <shortName evidence="11">ExoV subunit RecD</shortName>
    </alternativeName>
    <alternativeName>
        <fullName evidence="11">Helicase/nuclease RecBCD subunit RecD</fullName>
    </alternativeName>
</protein>
<evidence type="ECO:0000313" key="14">
    <source>
        <dbReference type="Proteomes" id="UP000249547"/>
    </source>
</evidence>
<dbReference type="InterPro" id="IPR006344">
    <property type="entry name" value="RecD"/>
</dbReference>
<dbReference type="GO" id="GO:0043139">
    <property type="term" value="F:5'-3' DNA helicase activity"/>
    <property type="evidence" value="ECO:0007669"/>
    <property type="project" value="UniProtKB-UniRule"/>
</dbReference>
<dbReference type="SUPFAM" id="SSF52540">
    <property type="entry name" value="P-loop containing nucleoside triphosphate hydrolases"/>
    <property type="match status" value="1"/>
</dbReference>
<keyword evidence="6 11" id="KW-0269">Exonuclease</keyword>
<evidence type="ECO:0000256" key="1">
    <source>
        <dbReference type="ARBA" id="ARBA00022722"/>
    </source>
</evidence>
<dbReference type="GO" id="GO:0017116">
    <property type="term" value="F:single-stranded DNA helicase activity"/>
    <property type="evidence" value="ECO:0007669"/>
    <property type="project" value="TreeGrafter"/>
</dbReference>
<gene>
    <name evidence="11" type="primary">recD</name>
    <name evidence="13" type="ORF">LX64_04901</name>
</gene>
<dbReference type="Gene3D" id="1.10.10.1020">
    <property type="entry name" value="RecBCD complex, subunit RecD, N-terminal domain"/>
    <property type="match status" value="1"/>
</dbReference>
<proteinExistence type="inferred from homology"/>
<evidence type="ECO:0000256" key="10">
    <source>
        <dbReference type="ARBA" id="ARBA00023235"/>
    </source>
</evidence>
<dbReference type="InterPro" id="IPR003593">
    <property type="entry name" value="AAA+_ATPase"/>
</dbReference>
<keyword evidence="10 11" id="KW-0413">Isomerase</keyword>
<evidence type="ECO:0000259" key="12">
    <source>
        <dbReference type="SMART" id="SM00382"/>
    </source>
</evidence>
<evidence type="ECO:0000256" key="8">
    <source>
        <dbReference type="ARBA" id="ARBA00023125"/>
    </source>
</evidence>
<dbReference type="InterPro" id="IPR027417">
    <property type="entry name" value="P-loop_NTPase"/>
</dbReference>
<evidence type="ECO:0000256" key="6">
    <source>
        <dbReference type="ARBA" id="ARBA00022839"/>
    </source>
</evidence>
<dbReference type="NCBIfam" id="TIGR01447">
    <property type="entry name" value="recD"/>
    <property type="match status" value="1"/>
</dbReference>
<keyword evidence="5 11" id="KW-0347">Helicase</keyword>
<dbReference type="GO" id="GO:0000724">
    <property type="term" value="P:double-strand break repair via homologous recombination"/>
    <property type="evidence" value="ECO:0007669"/>
    <property type="project" value="UniProtKB-UniRule"/>
</dbReference>
<dbReference type="RefSeq" id="WP_245952817.1">
    <property type="nucleotide sequence ID" value="NZ_QLLL01000013.1"/>
</dbReference>
<name>A0A327Q3U6_9BACT</name>
<dbReference type="CDD" id="cd18809">
    <property type="entry name" value="SF1_C_RecD"/>
    <property type="match status" value="1"/>
</dbReference>
<reference evidence="13 14" key="1">
    <citation type="submission" date="2018-06" db="EMBL/GenBank/DDBJ databases">
        <title>Genomic Encyclopedia of Archaeal and Bacterial Type Strains, Phase II (KMG-II): from individual species to whole genera.</title>
        <authorList>
            <person name="Goeker M."/>
        </authorList>
    </citation>
    <scope>NUCLEOTIDE SEQUENCE [LARGE SCALE GENOMIC DNA]</scope>
    <source>
        <strain evidence="13 14">DSM 23857</strain>
    </source>
</reference>
<keyword evidence="3 11" id="KW-0227">DNA damage</keyword>
<dbReference type="InterPro" id="IPR041851">
    <property type="entry name" value="RecD_N_sf"/>
</dbReference>
<comment type="miscellaneous">
    <text evidence="11">In the RecBCD complex, RecB has a slow 3'-5' helicase, an exonuclease activity and loads RecA onto ssDNA, RecD has a fast 5'-3' helicase activity, while RecC stimulates the ATPase and processivity of the RecB helicase and contributes to recognition of the Chi site.</text>
</comment>
<dbReference type="InterPro" id="IPR049550">
    <property type="entry name" value="RecD_N"/>
</dbReference>
<evidence type="ECO:0000256" key="2">
    <source>
        <dbReference type="ARBA" id="ARBA00022741"/>
    </source>
</evidence>
<keyword evidence="1 11" id="KW-0540">Nuclease</keyword>
<comment type="function">
    <text evidence="11">A helicase/nuclease that prepares dsDNA breaks (DSB) for recombinational DNA repair. Binds to DSBs and unwinds DNA via a highly rapid and processive ATP-dependent bidirectional helicase activity. Unwinds dsDNA until it encounters a Chi (crossover hotspot instigator) sequence from the 3' direction. Cuts ssDNA a few nucleotides 3' to the Chi site. The properties and activities of the enzyme are changed at Chi. The Chi-altered holoenzyme produces a long 3'-ssDNA overhang and facilitates RecA-binding to the ssDNA for homologous DNA recombination and repair. Holoenzyme degrades any linearized DNA that is unable to undergo homologous recombination. In the holoenzyme this subunit has ssDNA-dependent ATPase and 5'-3' helicase activity. When added to pre-assembled RecBC greatly stimulates nuclease activity and augments holoenzyme processivity. Negatively regulates the RecA-loading ability of RecBCD.</text>
</comment>
<evidence type="ECO:0000256" key="11">
    <source>
        <dbReference type="HAMAP-Rule" id="MF_01487"/>
    </source>
</evidence>
<evidence type="ECO:0000256" key="9">
    <source>
        <dbReference type="ARBA" id="ARBA00023204"/>
    </source>
</evidence>
<feature type="binding site" evidence="11">
    <location>
        <begin position="176"/>
        <end position="183"/>
    </location>
    <ligand>
        <name>ATP</name>
        <dbReference type="ChEBI" id="CHEBI:30616"/>
    </ligand>
</feature>
<dbReference type="GO" id="GO:0003677">
    <property type="term" value="F:DNA binding"/>
    <property type="evidence" value="ECO:0007669"/>
    <property type="project" value="UniProtKB-UniRule"/>
</dbReference>
<dbReference type="GO" id="GO:0009338">
    <property type="term" value="C:exodeoxyribonuclease V complex"/>
    <property type="evidence" value="ECO:0007669"/>
    <property type="project" value="InterPro"/>
</dbReference>
<comment type="similarity">
    <text evidence="11">Belongs to the RecD family.</text>
</comment>
<dbReference type="PANTHER" id="PTHR43788">
    <property type="entry name" value="DNA2/NAM7 HELICASE FAMILY MEMBER"/>
    <property type="match status" value="1"/>
</dbReference>
<accession>A0A327Q3U6</accession>
<comment type="subunit">
    <text evidence="11">Heterotrimer of RecB, RecC and RecD. All subunits contribute to DNA-binding.</text>
</comment>
<comment type="caution">
    <text evidence="13">The sequence shown here is derived from an EMBL/GenBank/DDBJ whole genome shotgun (WGS) entry which is preliminary data.</text>
</comment>
<dbReference type="InterPro" id="IPR050534">
    <property type="entry name" value="Coronavir_polyprotein_1ab"/>
</dbReference>
<keyword evidence="8 11" id="KW-0238">DNA-binding</keyword>
<feature type="domain" description="AAA+ ATPase" evidence="12">
    <location>
        <begin position="168"/>
        <end position="379"/>
    </location>
</feature>
<dbReference type="CDD" id="cd17933">
    <property type="entry name" value="DEXSc_RecD-like"/>
    <property type="match status" value="1"/>
</dbReference>
<keyword evidence="2 11" id="KW-0547">Nucleotide-binding</keyword>
<comment type="catalytic activity">
    <reaction evidence="11">
        <text>ATP + H2O = ADP + phosphate + H(+)</text>
        <dbReference type="Rhea" id="RHEA:13065"/>
        <dbReference type="ChEBI" id="CHEBI:15377"/>
        <dbReference type="ChEBI" id="CHEBI:15378"/>
        <dbReference type="ChEBI" id="CHEBI:30616"/>
        <dbReference type="ChEBI" id="CHEBI:43474"/>
        <dbReference type="ChEBI" id="CHEBI:456216"/>
        <dbReference type="EC" id="5.6.2.3"/>
    </reaction>
</comment>
<dbReference type="InterPro" id="IPR027785">
    <property type="entry name" value="UvrD-like_helicase_C"/>
</dbReference>
<dbReference type="PANTHER" id="PTHR43788:SF6">
    <property type="entry name" value="DNA HELICASE B"/>
    <property type="match status" value="1"/>
</dbReference>
<evidence type="ECO:0000256" key="3">
    <source>
        <dbReference type="ARBA" id="ARBA00022763"/>
    </source>
</evidence>
<dbReference type="Pfam" id="PF21185">
    <property type="entry name" value="RecD_N"/>
    <property type="match status" value="1"/>
</dbReference>
<dbReference type="Pfam" id="PF13538">
    <property type="entry name" value="UvrD_C_2"/>
    <property type="match status" value="1"/>
</dbReference>
<dbReference type="GO" id="GO:0008854">
    <property type="term" value="F:exodeoxyribonuclease V activity"/>
    <property type="evidence" value="ECO:0007669"/>
    <property type="project" value="InterPro"/>
</dbReference>
<keyword evidence="4 11" id="KW-0378">Hydrolase</keyword>
<evidence type="ECO:0000256" key="7">
    <source>
        <dbReference type="ARBA" id="ARBA00022840"/>
    </source>
</evidence>
<organism evidence="13 14">
    <name type="scientific">Chitinophaga skermanii</name>
    <dbReference type="NCBI Taxonomy" id="331697"/>
    <lineage>
        <taxon>Bacteria</taxon>
        <taxon>Pseudomonadati</taxon>
        <taxon>Bacteroidota</taxon>
        <taxon>Chitinophagia</taxon>
        <taxon>Chitinophagales</taxon>
        <taxon>Chitinophagaceae</taxon>
        <taxon>Chitinophaga</taxon>
    </lineage>
</organism>
<dbReference type="Gene3D" id="3.40.50.300">
    <property type="entry name" value="P-loop containing nucleotide triphosphate hydrolases"/>
    <property type="match status" value="3"/>
</dbReference>
<dbReference type="AlphaFoldDB" id="A0A327Q3U6"/>
<dbReference type="EMBL" id="QLLL01000013">
    <property type="protein sequence ID" value="RAI97852.1"/>
    <property type="molecule type" value="Genomic_DNA"/>
</dbReference>
<sequence length="611" mass="68331">MPVEQEKRSMKNIVTINDVHQQFAEYFDVPALKPFIYLLSKKLGEGHICLDLHKLEGDIQDLPGSYANQVDASRLYNSQLVAINNAEDKPFILHNGRLYFQRYFKYETNFLRYIAAFLQAEESVLQERINILQQHEAQVRALFPGGSTPEGSADKVDWQLAAAISGVLNNFTIITGGPGTGKTTTVAKILSILYTIDPQLKVALAAPTGKAAARMAESLRNAAAQTDPATAKRFQDLSPSTIHRLLKPINGSHYFKHNEENPLNYDVMIVDECSMIDLALFSKLLSAIKPTSRLIMLGDKDQLASVEAGSLFGDLCQAQEQLNVFSPERTALMNSFMAQESAITTTANEHQSKHPLFEHVVELRHSRRFTGHAGIGRFSKALIQNNVPVIQAFLVPGADEEVHIDQQYNEKLFEQFISEYAEFIKEKDIRLALKKLNNLRVLVAIRDGAQGLTTINRRIEKYLQDKKLLQVSTNFYENKPIMLTRNYYEHGLFNGDTGIIRKDESGVLMAWFEDTNGDLKAVFPGYLAQAETAFAMTIHKSQGSEFTSVLVVLPVNETPILTRELLYTAVSRARKKVFVQGSEQTIINAAAKFVDRGSGINARMAAGKEDQ</sequence>
<keyword evidence="9 11" id="KW-0234">DNA repair</keyword>
<dbReference type="EC" id="5.6.2.3" evidence="11"/>
<keyword evidence="14" id="KW-1185">Reference proteome</keyword>
<dbReference type="Proteomes" id="UP000249547">
    <property type="component" value="Unassembled WGS sequence"/>
</dbReference>
<dbReference type="SMART" id="SM00382">
    <property type="entry name" value="AAA"/>
    <property type="match status" value="1"/>
</dbReference>
<dbReference type="GO" id="GO:0005524">
    <property type="term" value="F:ATP binding"/>
    <property type="evidence" value="ECO:0007669"/>
    <property type="project" value="UniProtKB-UniRule"/>
</dbReference>
<evidence type="ECO:0000256" key="4">
    <source>
        <dbReference type="ARBA" id="ARBA00022801"/>
    </source>
</evidence>
<dbReference type="Pfam" id="PF13245">
    <property type="entry name" value="AAA_19"/>
    <property type="match status" value="1"/>
</dbReference>
<evidence type="ECO:0000256" key="5">
    <source>
        <dbReference type="ARBA" id="ARBA00022806"/>
    </source>
</evidence>
<dbReference type="GO" id="GO:0016887">
    <property type="term" value="F:ATP hydrolysis activity"/>
    <property type="evidence" value="ECO:0007669"/>
    <property type="project" value="RHEA"/>
</dbReference>
<dbReference type="HAMAP" id="MF_01487">
    <property type="entry name" value="RecD"/>
    <property type="match status" value="1"/>
</dbReference>
<keyword evidence="7 11" id="KW-0067">ATP-binding</keyword>